<reference evidence="1 2" key="1">
    <citation type="submission" date="2015-03" db="EMBL/GenBank/DDBJ databases">
        <authorList>
            <person name="Murphy D."/>
        </authorList>
    </citation>
    <scope>NUCLEOTIDE SEQUENCE [LARGE SCALE GENOMIC DNA]</scope>
    <source>
        <strain evidence="1 2">OL-4</strain>
    </source>
</reference>
<organism evidence="1 2">
    <name type="scientific">Syntrophomonas zehnderi OL-4</name>
    <dbReference type="NCBI Taxonomy" id="690567"/>
    <lineage>
        <taxon>Bacteria</taxon>
        <taxon>Bacillati</taxon>
        <taxon>Bacillota</taxon>
        <taxon>Clostridia</taxon>
        <taxon>Eubacteriales</taxon>
        <taxon>Syntrophomonadaceae</taxon>
        <taxon>Syntrophomonas</taxon>
    </lineage>
</organism>
<protein>
    <submittedName>
        <fullName evidence="1">Uncharacterized</fullName>
    </submittedName>
</protein>
<dbReference type="STRING" id="690567.818"/>
<evidence type="ECO:0000313" key="1">
    <source>
        <dbReference type="EMBL" id="CFX23336.1"/>
    </source>
</evidence>
<dbReference type="RefSeq" id="WP_046496133.1">
    <property type="nucleotide sequence ID" value="NZ_CGIH01000012.1"/>
</dbReference>
<evidence type="ECO:0000313" key="2">
    <source>
        <dbReference type="Proteomes" id="UP000045545"/>
    </source>
</evidence>
<proteinExistence type="predicted"/>
<keyword evidence="2" id="KW-1185">Reference proteome</keyword>
<dbReference type="OrthoDB" id="1809893at2"/>
<dbReference type="Proteomes" id="UP000045545">
    <property type="component" value="Unassembled WGS sequence"/>
</dbReference>
<sequence>MFKCRFLAGCSLKKEAAKKELFSPLDKATVQQAGLELRQAYQVLSEVEDPDMVDYAVFTVQAAEKRYGYLVRRLKEQEKQAVSVHCVRGDT</sequence>
<name>A0A0E4G9T8_9FIRM</name>
<gene>
    <name evidence="1" type="ORF">818</name>
</gene>
<dbReference type="EMBL" id="CGIH01000012">
    <property type="protein sequence ID" value="CFX23336.1"/>
    <property type="molecule type" value="Genomic_DNA"/>
</dbReference>
<dbReference type="AlphaFoldDB" id="A0A0E4G9T8"/>
<accession>A0A0E4G9T8</accession>